<evidence type="ECO:0000313" key="2">
    <source>
        <dbReference type="Proteomes" id="UP000637578"/>
    </source>
</evidence>
<dbReference type="SUPFAM" id="SSF56784">
    <property type="entry name" value="HAD-like"/>
    <property type="match status" value="1"/>
</dbReference>
<organism evidence="1 2">
    <name type="scientific">Longimycelium tulufanense</name>
    <dbReference type="NCBI Taxonomy" id="907463"/>
    <lineage>
        <taxon>Bacteria</taxon>
        <taxon>Bacillati</taxon>
        <taxon>Actinomycetota</taxon>
        <taxon>Actinomycetes</taxon>
        <taxon>Pseudonocardiales</taxon>
        <taxon>Pseudonocardiaceae</taxon>
        <taxon>Longimycelium</taxon>
    </lineage>
</organism>
<gene>
    <name evidence="1" type="ORF">GCM10012275_01230</name>
</gene>
<proteinExistence type="predicted"/>
<dbReference type="Proteomes" id="UP000637578">
    <property type="component" value="Unassembled WGS sequence"/>
</dbReference>
<name>A0A8J3C9T1_9PSEU</name>
<dbReference type="Pfam" id="PF13419">
    <property type="entry name" value="HAD_2"/>
    <property type="match status" value="1"/>
</dbReference>
<comment type="caution">
    <text evidence="1">The sequence shown here is derived from an EMBL/GenBank/DDBJ whole genome shotgun (WGS) entry which is preliminary data.</text>
</comment>
<dbReference type="EMBL" id="BMMK01000001">
    <property type="protein sequence ID" value="GGM33570.1"/>
    <property type="molecule type" value="Genomic_DNA"/>
</dbReference>
<dbReference type="PANTHER" id="PTHR43481:SF4">
    <property type="entry name" value="GLYCEROL-1-PHOSPHATE PHOSPHOHYDROLASE 1-RELATED"/>
    <property type="match status" value="1"/>
</dbReference>
<reference evidence="1" key="1">
    <citation type="journal article" date="2014" name="Int. J. Syst. Evol. Microbiol.">
        <title>Complete genome sequence of Corynebacterium casei LMG S-19264T (=DSM 44701T), isolated from a smear-ripened cheese.</title>
        <authorList>
            <consortium name="US DOE Joint Genome Institute (JGI-PGF)"/>
            <person name="Walter F."/>
            <person name="Albersmeier A."/>
            <person name="Kalinowski J."/>
            <person name="Ruckert C."/>
        </authorList>
    </citation>
    <scope>NUCLEOTIDE SEQUENCE</scope>
    <source>
        <strain evidence="1">CGMCC 4.5737</strain>
    </source>
</reference>
<sequence>MSAPEWAYYIAVRLGSPGQARSVRDECVGYVVAAIRNGQGPLLNGARDLIVKVAEQVQIALASSAARSVIDTVLSLHQIEDRFSATVSSEEVRRGKPNPDVYQEAARRIGIAAGTGIAVEDSGNGIRAAHAAGLSVVAIPNPTYPPAQEALELADHVAADHHDALDYVLDRLAKETRR</sequence>
<dbReference type="Gene3D" id="3.40.50.1000">
    <property type="entry name" value="HAD superfamily/HAD-like"/>
    <property type="match status" value="1"/>
</dbReference>
<protein>
    <submittedName>
        <fullName evidence="1">Uncharacterized protein</fullName>
    </submittedName>
</protein>
<dbReference type="PANTHER" id="PTHR43481">
    <property type="entry name" value="FRUCTOSE-1-PHOSPHATE PHOSPHATASE"/>
    <property type="match status" value="1"/>
</dbReference>
<dbReference type="InterPro" id="IPR051806">
    <property type="entry name" value="HAD-like_SPP"/>
</dbReference>
<dbReference type="NCBIfam" id="TIGR01509">
    <property type="entry name" value="HAD-SF-IA-v3"/>
    <property type="match status" value="1"/>
</dbReference>
<dbReference type="AlphaFoldDB" id="A0A8J3C9T1"/>
<keyword evidence="2" id="KW-1185">Reference proteome</keyword>
<reference evidence="1" key="2">
    <citation type="submission" date="2020-09" db="EMBL/GenBank/DDBJ databases">
        <authorList>
            <person name="Sun Q."/>
            <person name="Zhou Y."/>
        </authorList>
    </citation>
    <scope>NUCLEOTIDE SEQUENCE</scope>
    <source>
        <strain evidence="1">CGMCC 4.5737</strain>
    </source>
</reference>
<evidence type="ECO:0000313" key="1">
    <source>
        <dbReference type="EMBL" id="GGM33570.1"/>
    </source>
</evidence>
<dbReference type="InterPro" id="IPR036412">
    <property type="entry name" value="HAD-like_sf"/>
</dbReference>
<dbReference type="GO" id="GO:0050308">
    <property type="term" value="F:sugar-phosphatase activity"/>
    <property type="evidence" value="ECO:0007669"/>
    <property type="project" value="TreeGrafter"/>
</dbReference>
<accession>A0A8J3C9T1</accession>
<dbReference type="InterPro" id="IPR023214">
    <property type="entry name" value="HAD_sf"/>
</dbReference>
<dbReference type="InterPro" id="IPR041492">
    <property type="entry name" value="HAD_2"/>
</dbReference>
<dbReference type="InterPro" id="IPR006439">
    <property type="entry name" value="HAD-SF_hydro_IA"/>
</dbReference>